<dbReference type="PANTHER" id="PTHR46445">
    <property type="entry name" value="RNA POLYMERASE II DEGRADATION FACTOR-LIKE PROTEIN (DUF1296)"/>
    <property type="match status" value="1"/>
</dbReference>
<keyword evidence="2" id="KW-1185">Reference proteome</keyword>
<comment type="caution">
    <text evidence="1">The sequence shown here is derived from an EMBL/GenBank/DDBJ whole genome shotgun (WGS) entry which is preliminary data.</text>
</comment>
<protein>
    <submittedName>
        <fullName evidence="1">Uncharacterized protein</fullName>
    </submittedName>
</protein>
<accession>A0A8J5GE08</accession>
<sequence>MLFFLRWTGLSPIPLPPNLSAGQQRRDLAMPAAASQRGREGLKNFIKTTRVLLLKMQKFDGDSYPEVIWNLCDLLFVALFPCNTSASMGIPLHAANFSDVISTSVQSSSGLQNNWLGKSAHISMADIVKMGRPQGKHPSMPAIASGKPYISENAATSNGSHLNAKQIPASIFPSEAKEKLDSFQESTYISDINHGLGTAKNQHISTDGWYICDEQPTESVPNFTDISGASAVYANPSALAASSMVIAGSDLYIDPCLEDFQDRDERPNDKPQPVEYIPVPERKIDVDTAIDGSHSKSIDAYQSKDVEFDHHEVPESGAIAAGIRSLPDSIRFPAGFQPEVRMQKSAF</sequence>
<organism evidence="1 2">
    <name type="scientific">Zingiber officinale</name>
    <name type="common">Ginger</name>
    <name type="synonym">Amomum zingiber</name>
    <dbReference type="NCBI Taxonomy" id="94328"/>
    <lineage>
        <taxon>Eukaryota</taxon>
        <taxon>Viridiplantae</taxon>
        <taxon>Streptophyta</taxon>
        <taxon>Embryophyta</taxon>
        <taxon>Tracheophyta</taxon>
        <taxon>Spermatophyta</taxon>
        <taxon>Magnoliopsida</taxon>
        <taxon>Liliopsida</taxon>
        <taxon>Zingiberales</taxon>
        <taxon>Zingiberaceae</taxon>
        <taxon>Zingiber</taxon>
    </lineage>
</organism>
<dbReference type="Proteomes" id="UP000734854">
    <property type="component" value="Unassembled WGS sequence"/>
</dbReference>
<name>A0A8J5GE08_ZINOF</name>
<dbReference type="AlphaFoldDB" id="A0A8J5GE08"/>
<evidence type="ECO:0000313" key="2">
    <source>
        <dbReference type="Proteomes" id="UP000734854"/>
    </source>
</evidence>
<evidence type="ECO:0000313" key="1">
    <source>
        <dbReference type="EMBL" id="KAG6505656.1"/>
    </source>
</evidence>
<reference evidence="1 2" key="1">
    <citation type="submission" date="2020-08" db="EMBL/GenBank/DDBJ databases">
        <title>Plant Genome Project.</title>
        <authorList>
            <person name="Zhang R.-G."/>
        </authorList>
    </citation>
    <scope>NUCLEOTIDE SEQUENCE [LARGE SCALE GENOMIC DNA]</scope>
    <source>
        <tissue evidence="1">Rhizome</tissue>
    </source>
</reference>
<dbReference type="PANTHER" id="PTHR46445:SF3">
    <property type="entry name" value="RNA POLYMERASE II DEGRADATION FACTOR-LIKE PROTEIN (DUF1296)-RELATED"/>
    <property type="match status" value="1"/>
</dbReference>
<dbReference type="EMBL" id="JACMSC010000010">
    <property type="protein sequence ID" value="KAG6505656.1"/>
    <property type="molecule type" value="Genomic_DNA"/>
</dbReference>
<gene>
    <name evidence="1" type="ORF">ZIOFF_038021</name>
</gene>
<proteinExistence type="predicted"/>